<gene>
    <name evidence="1" type="ORF">H1D41_00950</name>
</gene>
<name>A0A8J7LP17_9RHOB</name>
<proteinExistence type="predicted"/>
<dbReference type="RefSeq" id="WP_228847151.1">
    <property type="nucleotide sequence ID" value="NZ_JADCKQ010000001.1"/>
</dbReference>
<organism evidence="1 2">
    <name type="scientific">Halocynthiibacter styelae</name>
    <dbReference type="NCBI Taxonomy" id="2761955"/>
    <lineage>
        <taxon>Bacteria</taxon>
        <taxon>Pseudomonadati</taxon>
        <taxon>Pseudomonadota</taxon>
        <taxon>Alphaproteobacteria</taxon>
        <taxon>Rhodobacterales</taxon>
        <taxon>Paracoccaceae</taxon>
        <taxon>Halocynthiibacter</taxon>
    </lineage>
</organism>
<reference evidence="1" key="1">
    <citation type="submission" date="2020-10" db="EMBL/GenBank/DDBJ databases">
        <title>Paenihalocynthiibacter styelae gen. nov., sp. nov., isolated from stalked sea squirt Styela clava.</title>
        <authorList>
            <person name="Kim Y.-O."/>
            <person name="Yoon J.-H."/>
        </authorList>
    </citation>
    <scope>NUCLEOTIDE SEQUENCE</scope>
    <source>
        <strain evidence="1">MYP1-1</strain>
    </source>
</reference>
<evidence type="ECO:0000313" key="1">
    <source>
        <dbReference type="EMBL" id="MBI1492197.1"/>
    </source>
</evidence>
<evidence type="ECO:0000313" key="2">
    <source>
        <dbReference type="Proteomes" id="UP000640583"/>
    </source>
</evidence>
<protein>
    <submittedName>
        <fullName evidence="1">Entericidin EcnA/B family protein</fullName>
    </submittedName>
</protein>
<comment type="caution">
    <text evidence="1">The sequence shown here is derived from an EMBL/GenBank/DDBJ whole genome shotgun (WGS) entry which is preliminary data.</text>
</comment>
<dbReference type="AlphaFoldDB" id="A0A8J7LP17"/>
<sequence length="37" mass="3912">MLRITLISIVLTLSACGTVEGIGEDISSGSRTVKGWF</sequence>
<dbReference type="PROSITE" id="PS51257">
    <property type="entry name" value="PROKAR_LIPOPROTEIN"/>
    <property type="match status" value="1"/>
</dbReference>
<keyword evidence="2" id="KW-1185">Reference proteome</keyword>
<dbReference type="EMBL" id="JADCKQ010000001">
    <property type="protein sequence ID" value="MBI1492197.1"/>
    <property type="molecule type" value="Genomic_DNA"/>
</dbReference>
<accession>A0A8J7LP17</accession>
<dbReference type="Proteomes" id="UP000640583">
    <property type="component" value="Unassembled WGS sequence"/>
</dbReference>